<dbReference type="InterPro" id="IPR001660">
    <property type="entry name" value="SAM"/>
</dbReference>
<sequence length="272" mass="31488">MQKVRDKYLGETVLTEKHLLRLMDGLKSYLTEQSLSVVESTMRRLKEELDFDSAAINQLQFAIYLYQESVNEVLRLHPIKPHWMFALDNLVRSCVQAAITVLSPELGEHIGNHSSPSTVNSSKSGKTNESYEVRDQVLQLRSENSRLWQELLDMQKQYQAVLKLLIEEHRQQTESLKQICCCNRQQKEVLEEDIRLSNWLQGLGINEVAKKMFLAEGYTLEEVLYYISREDLRRVGLRGATEFRIWRAIEQHRQGSDVIICNGVTTDETGTV</sequence>
<dbReference type="PROSITE" id="PS50105">
    <property type="entry name" value="SAM_DOMAIN"/>
    <property type="match status" value="1"/>
</dbReference>
<dbReference type="AlphaFoldDB" id="V5FXW7"/>
<dbReference type="InterPro" id="IPR013761">
    <property type="entry name" value="SAM/pointed_sf"/>
</dbReference>
<dbReference type="InterPro" id="IPR046873">
    <property type="entry name" value="HisK-N-like"/>
</dbReference>
<dbReference type="Pfam" id="PF07647">
    <property type="entry name" value="SAM_2"/>
    <property type="match status" value="1"/>
</dbReference>
<dbReference type="SUPFAM" id="SSF47769">
    <property type="entry name" value="SAM/Pointed domain"/>
    <property type="match status" value="1"/>
</dbReference>
<dbReference type="Pfam" id="PF20302">
    <property type="entry name" value="HisK-N-like"/>
    <property type="match status" value="1"/>
</dbReference>
<organism evidence="2">
    <name type="scientific">Anoplophora glabripennis</name>
    <name type="common">Asian longhorn beetle</name>
    <name type="synonym">Anoplophora nobilis</name>
    <dbReference type="NCBI Taxonomy" id="217634"/>
    <lineage>
        <taxon>Eukaryota</taxon>
        <taxon>Metazoa</taxon>
        <taxon>Ecdysozoa</taxon>
        <taxon>Arthropoda</taxon>
        <taxon>Hexapoda</taxon>
        <taxon>Insecta</taxon>
        <taxon>Pterygota</taxon>
        <taxon>Neoptera</taxon>
        <taxon>Endopterygota</taxon>
        <taxon>Coleoptera</taxon>
        <taxon>Polyphaga</taxon>
        <taxon>Cucujiformia</taxon>
        <taxon>Chrysomeloidea</taxon>
        <taxon>Cerambycidae</taxon>
        <taxon>Lamiinae</taxon>
        <taxon>Lamiini</taxon>
        <taxon>Anoplophora</taxon>
    </lineage>
</organism>
<dbReference type="EMBL" id="GALX01005951">
    <property type="protein sequence ID" value="JAB62515.1"/>
    <property type="molecule type" value="Transcribed_RNA"/>
</dbReference>
<name>V5FXW7_ANOGL</name>
<accession>V5FXW7</accession>
<dbReference type="OrthoDB" id="275301at2759"/>
<dbReference type="Gene3D" id="1.10.150.50">
    <property type="entry name" value="Transcription Factor, Ets-1"/>
    <property type="match status" value="1"/>
</dbReference>
<proteinExistence type="predicted"/>
<evidence type="ECO:0000259" key="1">
    <source>
        <dbReference type="PROSITE" id="PS50105"/>
    </source>
</evidence>
<protein>
    <submittedName>
        <fullName evidence="2">Mitogen-activated protein kinase kinase kinase 15</fullName>
    </submittedName>
</protein>
<dbReference type="GO" id="GO:0016301">
    <property type="term" value="F:kinase activity"/>
    <property type="evidence" value="ECO:0007669"/>
    <property type="project" value="UniProtKB-KW"/>
</dbReference>
<keyword evidence="2" id="KW-0418">Kinase</keyword>
<feature type="domain" description="SAM" evidence="1">
    <location>
        <begin position="196"/>
        <end position="237"/>
    </location>
</feature>
<evidence type="ECO:0000313" key="2">
    <source>
        <dbReference type="EMBL" id="JAB62515.1"/>
    </source>
</evidence>
<keyword evidence="2" id="KW-0808">Transferase</keyword>
<reference evidence="2" key="1">
    <citation type="submission" date="2013-07" db="EMBL/GenBank/DDBJ databases">
        <title>Midgut Transcriptome Profiling of Anoplphora glabripennis, a Lignocellulose Degrading, Wood-Boring Cerambycid.</title>
        <authorList>
            <person name="Scully E.D."/>
            <person name="Hoover K."/>
            <person name="Carlson J.E."/>
            <person name="Tien M."/>
            <person name="Geib S.M."/>
        </authorList>
    </citation>
    <scope>NUCLEOTIDE SEQUENCE</scope>
</reference>
<gene>
    <name evidence="2" type="primary">M3K15</name>
</gene>